<sequence>MPAFTYGITTTHARVRCLSDGRTAIRTFPSNTVTTAIIDGDLALSRSEVVEGRYSTRLVERNDVVLCRDRVPLACLPDIRSTDMVGVMVRVLCDQCIKVILVVVMMVMVASRMPQCHYPANNYQVHSFTFNSGSFFTAFNSPSFP</sequence>
<keyword evidence="2" id="KW-1185">Reference proteome</keyword>
<name>A0A5B7CZC3_PORTR</name>
<proteinExistence type="predicted"/>
<organism evidence="1 2">
    <name type="scientific">Portunus trituberculatus</name>
    <name type="common">Swimming crab</name>
    <name type="synonym">Neptunus trituberculatus</name>
    <dbReference type="NCBI Taxonomy" id="210409"/>
    <lineage>
        <taxon>Eukaryota</taxon>
        <taxon>Metazoa</taxon>
        <taxon>Ecdysozoa</taxon>
        <taxon>Arthropoda</taxon>
        <taxon>Crustacea</taxon>
        <taxon>Multicrustacea</taxon>
        <taxon>Malacostraca</taxon>
        <taxon>Eumalacostraca</taxon>
        <taxon>Eucarida</taxon>
        <taxon>Decapoda</taxon>
        <taxon>Pleocyemata</taxon>
        <taxon>Brachyura</taxon>
        <taxon>Eubrachyura</taxon>
        <taxon>Portunoidea</taxon>
        <taxon>Portunidae</taxon>
        <taxon>Portuninae</taxon>
        <taxon>Portunus</taxon>
    </lineage>
</organism>
<comment type="caution">
    <text evidence="1">The sequence shown here is derived from an EMBL/GenBank/DDBJ whole genome shotgun (WGS) entry which is preliminary data.</text>
</comment>
<dbReference type="EMBL" id="VSRR010000402">
    <property type="protein sequence ID" value="MPC15102.1"/>
    <property type="molecule type" value="Genomic_DNA"/>
</dbReference>
<gene>
    <name evidence="1" type="ORF">E2C01_007885</name>
</gene>
<accession>A0A5B7CZC3</accession>
<evidence type="ECO:0000313" key="2">
    <source>
        <dbReference type="Proteomes" id="UP000324222"/>
    </source>
</evidence>
<dbReference type="Proteomes" id="UP000324222">
    <property type="component" value="Unassembled WGS sequence"/>
</dbReference>
<reference evidence="1 2" key="1">
    <citation type="submission" date="2019-05" db="EMBL/GenBank/DDBJ databases">
        <title>Another draft genome of Portunus trituberculatus and its Hox gene families provides insights of decapod evolution.</title>
        <authorList>
            <person name="Jeong J.-H."/>
            <person name="Song I."/>
            <person name="Kim S."/>
            <person name="Choi T."/>
            <person name="Kim D."/>
            <person name="Ryu S."/>
            <person name="Kim W."/>
        </authorList>
    </citation>
    <scope>NUCLEOTIDE SEQUENCE [LARGE SCALE GENOMIC DNA]</scope>
    <source>
        <tissue evidence="1">Muscle</tissue>
    </source>
</reference>
<protein>
    <submittedName>
        <fullName evidence="1">Uncharacterized protein</fullName>
    </submittedName>
</protein>
<dbReference type="AlphaFoldDB" id="A0A5B7CZC3"/>
<evidence type="ECO:0000313" key="1">
    <source>
        <dbReference type="EMBL" id="MPC15102.1"/>
    </source>
</evidence>